<dbReference type="RefSeq" id="WP_344900184.1">
    <property type="nucleotide sequence ID" value="NZ_BAAAWD010000015.1"/>
</dbReference>
<gene>
    <name evidence="3" type="ORF">GCM10017559_54070</name>
</gene>
<feature type="transmembrane region" description="Helical" evidence="1">
    <location>
        <begin position="33"/>
        <end position="54"/>
    </location>
</feature>
<reference evidence="4" key="1">
    <citation type="journal article" date="2019" name="Int. J. Syst. Evol. Microbiol.">
        <title>The Global Catalogue of Microorganisms (GCM) 10K type strain sequencing project: providing services to taxonomists for standard genome sequencing and annotation.</title>
        <authorList>
            <consortium name="The Broad Institute Genomics Platform"/>
            <consortium name="The Broad Institute Genome Sequencing Center for Infectious Disease"/>
            <person name="Wu L."/>
            <person name="Ma J."/>
        </authorList>
    </citation>
    <scope>NUCLEOTIDE SEQUENCE [LARGE SCALE GENOMIC DNA]</scope>
    <source>
        <strain evidence="4">JCM 3106</strain>
    </source>
</reference>
<evidence type="ECO:0000313" key="3">
    <source>
        <dbReference type="EMBL" id="GAA3022239.1"/>
    </source>
</evidence>
<keyword evidence="1" id="KW-0812">Transmembrane</keyword>
<sequence>MNSPQAQVEGAARRAANSQTLDRLARVGMACRGVLYGLIGFLALQIAFGGGSGGKEADKTGAIEMVAEQPFGKVLLWLMVVGFIALTLWQLSEAVIGRGRTKDRVESAGRTAVYGLIVATLLGMVLRNDPGASMDGKSKDITAMVMDLPAGQFLVGLIGLGLIALGAYWIHKGWKKKFLEDLRTGQMSAQARGLAEKLGMAGYIARGVIAAVAGVFVVQAAITYDPDKAKGIDATLRSLTETPAGPWLLGLVAIGLLLFAVYCFFEARWHRM</sequence>
<protein>
    <submittedName>
        <fullName evidence="3">DUF1206 domain-containing protein</fullName>
    </submittedName>
</protein>
<keyword evidence="1" id="KW-1133">Transmembrane helix</keyword>
<evidence type="ECO:0000259" key="2">
    <source>
        <dbReference type="Pfam" id="PF06724"/>
    </source>
</evidence>
<feature type="transmembrane region" description="Helical" evidence="1">
    <location>
        <begin position="244"/>
        <end position="265"/>
    </location>
</feature>
<feature type="transmembrane region" description="Helical" evidence="1">
    <location>
        <begin position="148"/>
        <end position="170"/>
    </location>
</feature>
<accession>A0ABP6KVB5</accession>
<dbReference type="InterPro" id="IPR009597">
    <property type="entry name" value="DUF1206"/>
</dbReference>
<dbReference type="Pfam" id="PF06724">
    <property type="entry name" value="DUF1206"/>
    <property type="match status" value="3"/>
</dbReference>
<evidence type="ECO:0000313" key="4">
    <source>
        <dbReference type="Proteomes" id="UP001499930"/>
    </source>
</evidence>
<keyword evidence="4" id="KW-1185">Reference proteome</keyword>
<evidence type="ECO:0000256" key="1">
    <source>
        <dbReference type="SAM" id="Phobius"/>
    </source>
</evidence>
<feature type="transmembrane region" description="Helical" evidence="1">
    <location>
        <begin position="111"/>
        <end position="128"/>
    </location>
</feature>
<dbReference type="EMBL" id="BAAAWD010000015">
    <property type="protein sequence ID" value="GAA3022239.1"/>
    <property type="molecule type" value="Genomic_DNA"/>
</dbReference>
<name>A0ABP6KVB5_9ACTN</name>
<feature type="transmembrane region" description="Helical" evidence="1">
    <location>
        <begin position="203"/>
        <end position="224"/>
    </location>
</feature>
<proteinExistence type="predicted"/>
<keyword evidence="1" id="KW-0472">Membrane</keyword>
<comment type="caution">
    <text evidence="3">The sequence shown here is derived from an EMBL/GenBank/DDBJ whole genome shotgun (WGS) entry which is preliminary data.</text>
</comment>
<organism evidence="3 4">
    <name type="scientific">Streptosporangium longisporum</name>
    <dbReference type="NCBI Taxonomy" id="46187"/>
    <lineage>
        <taxon>Bacteria</taxon>
        <taxon>Bacillati</taxon>
        <taxon>Actinomycetota</taxon>
        <taxon>Actinomycetes</taxon>
        <taxon>Streptosporangiales</taxon>
        <taxon>Streptosporangiaceae</taxon>
        <taxon>Streptosporangium</taxon>
    </lineage>
</organism>
<feature type="transmembrane region" description="Helical" evidence="1">
    <location>
        <begin position="74"/>
        <end position="91"/>
    </location>
</feature>
<dbReference type="Proteomes" id="UP001499930">
    <property type="component" value="Unassembled WGS sequence"/>
</dbReference>
<feature type="domain" description="DUF1206" evidence="2">
    <location>
        <begin position="108"/>
        <end position="175"/>
    </location>
</feature>
<feature type="domain" description="DUF1206" evidence="2">
    <location>
        <begin position="201"/>
        <end position="269"/>
    </location>
</feature>
<feature type="domain" description="DUF1206" evidence="2">
    <location>
        <begin position="27"/>
        <end position="96"/>
    </location>
</feature>